<dbReference type="EMBL" id="SRLO01000167">
    <property type="protein sequence ID" value="TNN70151.1"/>
    <property type="molecule type" value="Genomic_DNA"/>
</dbReference>
<gene>
    <name evidence="1" type="ORF">EYF80_019652</name>
</gene>
<dbReference type="AlphaFoldDB" id="A0A4Z2HX61"/>
<proteinExistence type="predicted"/>
<dbReference type="Proteomes" id="UP000314294">
    <property type="component" value="Unassembled WGS sequence"/>
</dbReference>
<sequence length="145" mass="15597">MACNTEGSGDTREIAHNSKPNGLEVYMLRAMNIEMPSCWQRDPLLPCQPSEEFGFGLEVIGTGGLLISAALMQRQKGRGLCRLHTAHLPSKQRNDTAAAAEGRPAQCLAHCSKPELQSVCRSGQLPKLQPNQAPCHLTVAPPQAG</sequence>
<organism evidence="1 2">
    <name type="scientific">Liparis tanakae</name>
    <name type="common">Tanaka's snailfish</name>
    <dbReference type="NCBI Taxonomy" id="230148"/>
    <lineage>
        <taxon>Eukaryota</taxon>
        <taxon>Metazoa</taxon>
        <taxon>Chordata</taxon>
        <taxon>Craniata</taxon>
        <taxon>Vertebrata</taxon>
        <taxon>Euteleostomi</taxon>
        <taxon>Actinopterygii</taxon>
        <taxon>Neopterygii</taxon>
        <taxon>Teleostei</taxon>
        <taxon>Neoteleostei</taxon>
        <taxon>Acanthomorphata</taxon>
        <taxon>Eupercaria</taxon>
        <taxon>Perciformes</taxon>
        <taxon>Cottioidei</taxon>
        <taxon>Cottales</taxon>
        <taxon>Liparidae</taxon>
        <taxon>Liparis</taxon>
    </lineage>
</organism>
<comment type="caution">
    <text evidence="1">The sequence shown here is derived from an EMBL/GenBank/DDBJ whole genome shotgun (WGS) entry which is preliminary data.</text>
</comment>
<evidence type="ECO:0000313" key="2">
    <source>
        <dbReference type="Proteomes" id="UP000314294"/>
    </source>
</evidence>
<reference evidence="1 2" key="1">
    <citation type="submission" date="2019-03" db="EMBL/GenBank/DDBJ databases">
        <title>First draft genome of Liparis tanakae, snailfish: a comprehensive survey of snailfish specific genes.</title>
        <authorList>
            <person name="Kim W."/>
            <person name="Song I."/>
            <person name="Jeong J.-H."/>
            <person name="Kim D."/>
            <person name="Kim S."/>
            <person name="Ryu S."/>
            <person name="Song J.Y."/>
            <person name="Lee S.K."/>
        </authorList>
    </citation>
    <scope>NUCLEOTIDE SEQUENCE [LARGE SCALE GENOMIC DNA]</scope>
    <source>
        <tissue evidence="1">Muscle</tissue>
    </source>
</reference>
<name>A0A4Z2HX61_9TELE</name>
<protein>
    <submittedName>
        <fullName evidence="1">Uncharacterized protein</fullName>
    </submittedName>
</protein>
<accession>A0A4Z2HX61</accession>
<evidence type="ECO:0000313" key="1">
    <source>
        <dbReference type="EMBL" id="TNN70151.1"/>
    </source>
</evidence>
<keyword evidence="2" id="KW-1185">Reference proteome</keyword>